<evidence type="ECO:0000256" key="4">
    <source>
        <dbReference type="ARBA" id="ARBA00011881"/>
    </source>
</evidence>
<dbReference type="PANTHER" id="PTHR10395:SF7">
    <property type="entry name" value="5-HYDROXYISOURATE HYDROLASE"/>
    <property type="match status" value="1"/>
</dbReference>
<dbReference type="InterPro" id="IPR023416">
    <property type="entry name" value="Transthyretin/HIU_hydrolase_d"/>
</dbReference>
<dbReference type="CDD" id="cd05822">
    <property type="entry name" value="TLP_HIUase"/>
    <property type="match status" value="1"/>
</dbReference>
<evidence type="ECO:0000256" key="11">
    <source>
        <dbReference type="SAM" id="SignalP"/>
    </source>
</evidence>
<comment type="subunit">
    <text evidence="4 10">Homotetramer.</text>
</comment>
<dbReference type="InterPro" id="IPR000895">
    <property type="entry name" value="Transthyretin/HIU_hydrolase"/>
</dbReference>
<feature type="binding site" evidence="9">
    <location>
        <position position="25"/>
    </location>
    <ligand>
        <name>substrate</name>
    </ligand>
</feature>
<dbReference type="PANTHER" id="PTHR10395">
    <property type="entry name" value="URICASE AND TRANSTHYRETIN-RELATED"/>
    <property type="match status" value="1"/>
</dbReference>
<dbReference type="PRINTS" id="PR00189">
    <property type="entry name" value="TRNSTHYRETIN"/>
</dbReference>
<keyword evidence="11" id="KW-0732">Signal</keyword>
<dbReference type="AlphaFoldDB" id="H9CJF0"/>
<evidence type="ECO:0000256" key="2">
    <source>
        <dbReference type="ARBA" id="ARBA00002704"/>
    </source>
</evidence>
<evidence type="ECO:0000256" key="1">
    <source>
        <dbReference type="ARBA" id="ARBA00001043"/>
    </source>
</evidence>
<evidence type="ECO:0000256" key="6">
    <source>
        <dbReference type="ARBA" id="ARBA00017539"/>
    </source>
</evidence>
<proteinExistence type="inferred from homology"/>
<keyword evidence="7 10" id="KW-0659">Purine metabolism</keyword>
<evidence type="ECO:0000256" key="5">
    <source>
        <dbReference type="ARBA" id="ARBA00012609"/>
    </source>
</evidence>
<comment type="function">
    <text evidence="2">Catalyzes the hydrolysis of 5-hydroxyisourate (HIU) to 2-oxo-4-hydroxy-4-carboxy-5-ureidoimidazoline (OHCU).</text>
</comment>
<evidence type="ECO:0000256" key="3">
    <source>
        <dbReference type="ARBA" id="ARBA00009850"/>
    </source>
</evidence>
<reference evidence="13" key="1">
    <citation type="journal article" date="2012" name="FEBS Lett.">
        <title>Genomic analysis of ICEVchBan8: An atypical genetic element in Vibrio cholerae.</title>
        <authorList>
            <person name="Taviani E."/>
            <person name="Spagnoletti M."/>
            <person name="Ceccarelli D."/>
            <person name="Haley B.J."/>
            <person name="Hasan N.A."/>
            <person name="Chen A."/>
            <person name="Colombo M.M."/>
            <person name="Huq A."/>
            <person name="Colwell R.R."/>
        </authorList>
    </citation>
    <scope>NUCLEOTIDE SEQUENCE</scope>
    <source>
        <strain evidence="13">MZ03</strain>
    </source>
</reference>
<evidence type="ECO:0000256" key="9">
    <source>
        <dbReference type="PIRSR" id="PIRSR600895-51"/>
    </source>
</evidence>
<feature type="domain" description="Transthyretin/hydroxyisourate hydrolase" evidence="12">
    <location>
        <begin position="22"/>
        <end position="126"/>
    </location>
</feature>
<feature type="binding site" evidence="9">
    <location>
        <position position="124"/>
    </location>
    <ligand>
        <name>substrate</name>
    </ligand>
</feature>
<feature type="signal peptide" evidence="11">
    <location>
        <begin position="1"/>
        <end position="20"/>
    </location>
</feature>
<name>H9CJF0_VIBCL</name>
<dbReference type="GO" id="GO:0033971">
    <property type="term" value="F:hydroxyisourate hydrolase activity"/>
    <property type="evidence" value="ECO:0007669"/>
    <property type="project" value="UniProtKB-EC"/>
</dbReference>
<dbReference type="InterPro" id="IPR036817">
    <property type="entry name" value="Transthyretin/HIU_hydrolase_sf"/>
</dbReference>
<feature type="binding site" evidence="9">
    <location>
        <position position="63"/>
    </location>
    <ligand>
        <name>substrate</name>
    </ligand>
</feature>
<dbReference type="EC" id="3.5.2.17" evidence="5 10"/>
<evidence type="ECO:0000313" key="13">
    <source>
        <dbReference type="EMBL" id="AFD29045.1"/>
    </source>
</evidence>
<dbReference type="GO" id="GO:0006144">
    <property type="term" value="P:purine nucleobase metabolic process"/>
    <property type="evidence" value="ECO:0007669"/>
    <property type="project" value="UniProtKB-KW"/>
</dbReference>
<comment type="similarity">
    <text evidence="3 10">Belongs to the transthyretin family. 5-hydroxyisourate hydrolase subfamily.</text>
</comment>
<evidence type="ECO:0000259" key="12">
    <source>
        <dbReference type="Pfam" id="PF00576"/>
    </source>
</evidence>
<comment type="catalytic activity">
    <reaction evidence="1 10">
        <text>5-hydroxyisourate + H2O = 5-hydroxy-2-oxo-4-ureido-2,5-dihydro-1H-imidazole-5-carboxylate + H(+)</text>
        <dbReference type="Rhea" id="RHEA:23736"/>
        <dbReference type="ChEBI" id="CHEBI:15377"/>
        <dbReference type="ChEBI" id="CHEBI:15378"/>
        <dbReference type="ChEBI" id="CHEBI:18072"/>
        <dbReference type="ChEBI" id="CHEBI:58639"/>
        <dbReference type="EC" id="3.5.2.17"/>
    </reaction>
</comment>
<dbReference type="InterPro" id="IPR014306">
    <property type="entry name" value="Hydroxyisourate_hydrolase"/>
</dbReference>
<organism evidence="13">
    <name type="scientific">Vibrio cholerae O37</name>
    <dbReference type="NCBI Taxonomy" id="185332"/>
    <lineage>
        <taxon>Bacteria</taxon>
        <taxon>Pseudomonadati</taxon>
        <taxon>Pseudomonadota</taxon>
        <taxon>Gammaproteobacteria</taxon>
        <taxon>Vibrionales</taxon>
        <taxon>Vibrionaceae</taxon>
        <taxon>Vibrio</taxon>
    </lineage>
</organism>
<keyword evidence="8 10" id="KW-0378">Hydrolase</keyword>
<dbReference type="Pfam" id="PF00576">
    <property type="entry name" value="Transthyretin"/>
    <property type="match status" value="1"/>
</dbReference>
<dbReference type="PROSITE" id="PS00768">
    <property type="entry name" value="TRANSTHYRETIN_1"/>
    <property type="match status" value="1"/>
</dbReference>
<evidence type="ECO:0000256" key="7">
    <source>
        <dbReference type="ARBA" id="ARBA00022631"/>
    </source>
</evidence>
<dbReference type="InterPro" id="IPR023418">
    <property type="entry name" value="Thyroxine_BS"/>
</dbReference>
<dbReference type="Gene3D" id="2.60.40.180">
    <property type="entry name" value="Transthyretin/hydroxyisourate hydrolase domain"/>
    <property type="match status" value="1"/>
</dbReference>
<dbReference type="EMBL" id="JQ345361">
    <property type="protein sequence ID" value="AFD29045.1"/>
    <property type="molecule type" value="Genomic_DNA"/>
</dbReference>
<dbReference type="NCBIfam" id="TIGR02962">
    <property type="entry name" value="hdxy_isourate"/>
    <property type="match status" value="1"/>
</dbReference>
<evidence type="ECO:0000256" key="10">
    <source>
        <dbReference type="RuleBase" id="RU361270"/>
    </source>
</evidence>
<sequence>MKLVKTLLALTALTSASAIADVSVHVLDTNKGLPGQSIEVKFYEKVNQDWKLLDTQMTDQNGRIKQFNFGDSSYYRVVFNVKDFFDRQKVDSFYDEIPVDFKIDNKQAHYHIPLLLSPYAYSTYRGN</sequence>
<evidence type="ECO:0000256" key="8">
    <source>
        <dbReference type="ARBA" id="ARBA00022801"/>
    </source>
</evidence>
<protein>
    <recommendedName>
        <fullName evidence="6 10">5-hydroxyisourate hydrolase</fullName>
        <shortName evidence="10">HIU hydrolase</shortName>
        <shortName evidence="10">HIUHase</shortName>
        <ecNumber evidence="5 10">3.5.2.17</ecNumber>
    </recommendedName>
</protein>
<accession>H9CJF0</accession>
<feature type="chain" id="PRO_5003618749" description="5-hydroxyisourate hydrolase" evidence="11">
    <location>
        <begin position="21"/>
        <end position="127"/>
    </location>
</feature>
<dbReference type="SUPFAM" id="SSF49472">
    <property type="entry name" value="Transthyretin (synonym: prealbumin)"/>
    <property type="match status" value="1"/>
</dbReference>